<dbReference type="InterPro" id="IPR001452">
    <property type="entry name" value="SH3_domain"/>
</dbReference>
<sequence length="147" mass="16465">MLICLGNVLRQLLELNLLHEIVDPNKCKNFVYSEAIVQHCGVRADELSFAKGDLIWVIDRRHSPEGRWKGVVFGQKGNSRSGHFPSSAVIITGNRNKQIFSRLLQVRFVSSASSGISLLIRGHRCRTIAIQRIVATSFVLIFQGSIH</sequence>
<dbReference type="PROSITE" id="PS50002">
    <property type="entry name" value="SH3"/>
    <property type="match status" value="1"/>
</dbReference>
<evidence type="ECO:0000313" key="4">
    <source>
        <dbReference type="EMBL" id="KAJ1370597.1"/>
    </source>
</evidence>
<dbReference type="CDD" id="cd00174">
    <property type="entry name" value="SH3"/>
    <property type="match status" value="1"/>
</dbReference>
<dbReference type="SMART" id="SM00326">
    <property type="entry name" value="SH3"/>
    <property type="match status" value="1"/>
</dbReference>
<reference evidence="4" key="1">
    <citation type="submission" date="2021-06" db="EMBL/GenBank/DDBJ databases">
        <title>Parelaphostrongylus tenuis whole genome reference sequence.</title>
        <authorList>
            <person name="Garwood T.J."/>
            <person name="Larsen P.A."/>
            <person name="Fountain-Jones N.M."/>
            <person name="Garbe J.R."/>
            <person name="Macchietto M.G."/>
            <person name="Kania S.A."/>
            <person name="Gerhold R.W."/>
            <person name="Richards J.E."/>
            <person name="Wolf T.M."/>
        </authorList>
    </citation>
    <scope>NUCLEOTIDE SEQUENCE</scope>
    <source>
        <strain evidence="4">MNPRO001-30</strain>
        <tissue evidence="4">Meninges</tissue>
    </source>
</reference>
<protein>
    <submittedName>
        <fullName evidence="4">CASK interacting protein 1</fullName>
    </submittedName>
</protein>
<name>A0AAD5WHN6_PARTN</name>
<keyword evidence="1 2" id="KW-0728">SH3 domain</keyword>
<gene>
    <name evidence="4" type="primary">CASKIN1_1</name>
    <name evidence="4" type="ORF">KIN20_032364</name>
</gene>
<dbReference type="AlphaFoldDB" id="A0AAD5WHN6"/>
<proteinExistence type="predicted"/>
<dbReference type="EMBL" id="JAHQIW010006808">
    <property type="protein sequence ID" value="KAJ1370597.1"/>
    <property type="molecule type" value="Genomic_DNA"/>
</dbReference>
<comment type="caution">
    <text evidence="4">The sequence shown here is derived from an EMBL/GenBank/DDBJ whole genome shotgun (WGS) entry which is preliminary data.</text>
</comment>
<dbReference type="InterPro" id="IPR036028">
    <property type="entry name" value="SH3-like_dom_sf"/>
</dbReference>
<keyword evidence="5" id="KW-1185">Reference proteome</keyword>
<dbReference type="Pfam" id="PF07653">
    <property type="entry name" value="SH3_2"/>
    <property type="match status" value="1"/>
</dbReference>
<feature type="domain" description="SH3" evidence="3">
    <location>
        <begin position="28"/>
        <end position="94"/>
    </location>
</feature>
<evidence type="ECO:0000313" key="5">
    <source>
        <dbReference type="Proteomes" id="UP001196413"/>
    </source>
</evidence>
<accession>A0AAD5WHN6</accession>
<evidence type="ECO:0000259" key="3">
    <source>
        <dbReference type="PROSITE" id="PS50002"/>
    </source>
</evidence>
<dbReference type="SUPFAM" id="SSF50044">
    <property type="entry name" value="SH3-domain"/>
    <property type="match status" value="1"/>
</dbReference>
<evidence type="ECO:0000256" key="2">
    <source>
        <dbReference type="PROSITE-ProRule" id="PRU00192"/>
    </source>
</evidence>
<organism evidence="4 5">
    <name type="scientific">Parelaphostrongylus tenuis</name>
    <name type="common">Meningeal worm</name>
    <dbReference type="NCBI Taxonomy" id="148309"/>
    <lineage>
        <taxon>Eukaryota</taxon>
        <taxon>Metazoa</taxon>
        <taxon>Ecdysozoa</taxon>
        <taxon>Nematoda</taxon>
        <taxon>Chromadorea</taxon>
        <taxon>Rhabditida</taxon>
        <taxon>Rhabditina</taxon>
        <taxon>Rhabditomorpha</taxon>
        <taxon>Strongyloidea</taxon>
        <taxon>Metastrongylidae</taxon>
        <taxon>Parelaphostrongylus</taxon>
    </lineage>
</organism>
<dbReference type="Gene3D" id="2.30.30.40">
    <property type="entry name" value="SH3 Domains"/>
    <property type="match status" value="1"/>
</dbReference>
<dbReference type="Proteomes" id="UP001196413">
    <property type="component" value="Unassembled WGS sequence"/>
</dbReference>
<evidence type="ECO:0000256" key="1">
    <source>
        <dbReference type="ARBA" id="ARBA00022443"/>
    </source>
</evidence>